<dbReference type="RefSeq" id="WP_189332970.1">
    <property type="nucleotide sequence ID" value="NZ_AP023356.1"/>
</dbReference>
<evidence type="ECO:0000313" key="2">
    <source>
        <dbReference type="EMBL" id="BCJ46138.1"/>
    </source>
</evidence>
<accession>A0ABN6CM42</accession>
<keyword evidence="3" id="KW-1185">Reference proteome</keyword>
<reference evidence="2 3" key="1">
    <citation type="submission" date="2020-08" db="EMBL/GenBank/DDBJ databases">
        <title>Whole genome shotgun sequence of Actinoplanes ianthinogenes NBRC 13996.</title>
        <authorList>
            <person name="Komaki H."/>
            <person name="Tamura T."/>
        </authorList>
    </citation>
    <scope>NUCLEOTIDE SEQUENCE [LARGE SCALE GENOMIC DNA]</scope>
    <source>
        <strain evidence="2 3">NBRC 13996</strain>
    </source>
</reference>
<gene>
    <name evidence="2" type="ORF">Aiant_67950</name>
</gene>
<feature type="domain" description="Aminoglycoside phosphotransferase" evidence="1">
    <location>
        <begin position="97"/>
        <end position="167"/>
    </location>
</feature>
<proteinExistence type="predicted"/>
<dbReference type="SUPFAM" id="SSF56112">
    <property type="entry name" value="Protein kinase-like (PK-like)"/>
    <property type="match status" value="1"/>
</dbReference>
<dbReference type="Pfam" id="PF01636">
    <property type="entry name" value="APH"/>
    <property type="match status" value="2"/>
</dbReference>
<evidence type="ECO:0000313" key="3">
    <source>
        <dbReference type="Proteomes" id="UP000676967"/>
    </source>
</evidence>
<protein>
    <recommendedName>
        <fullName evidence="1">Aminoglycoside phosphotransferase domain-containing protein</fullName>
    </recommendedName>
</protein>
<dbReference type="InterPro" id="IPR002575">
    <property type="entry name" value="Aminoglycoside_PTrfase"/>
</dbReference>
<feature type="domain" description="Aminoglycoside phosphotransferase" evidence="1">
    <location>
        <begin position="11"/>
        <end position="93"/>
    </location>
</feature>
<dbReference type="InterPro" id="IPR011009">
    <property type="entry name" value="Kinase-like_dom_sf"/>
</dbReference>
<dbReference type="Proteomes" id="UP000676967">
    <property type="component" value="Chromosome"/>
</dbReference>
<name>A0ABN6CM42_9ACTN</name>
<evidence type="ECO:0000259" key="1">
    <source>
        <dbReference type="Pfam" id="PF01636"/>
    </source>
</evidence>
<sequence>MKHGYTNDTRSDGDVVIKRFQGPDADLRRATESRALARMAAAGVPVPALVAAPPGELWTRLVPGAHGQDLIDAGHAAAVLSSCGRTLAHIRAVAGGVHGDYGPNNMLFDPVTFATTAVLDWEWAHDGDPIEDLAWCEWIVRMHHPDAAGELDALFAGYGRRPAWAARHAAMLAKCHSMLALARASGPESPNVHRWQQRIELTASWRSSR</sequence>
<dbReference type="Gene3D" id="3.90.1200.10">
    <property type="match status" value="1"/>
</dbReference>
<organism evidence="2 3">
    <name type="scientific">Actinoplanes ianthinogenes</name>
    <dbReference type="NCBI Taxonomy" id="122358"/>
    <lineage>
        <taxon>Bacteria</taxon>
        <taxon>Bacillati</taxon>
        <taxon>Actinomycetota</taxon>
        <taxon>Actinomycetes</taxon>
        <taxon>Micromonosporales</taxon>
        <taxon>Micromonosporaceae</taxon>
        <taxon>Actinoplanes</taxon>
    </lineage>
</organism>
<dbReference type="EMBL" id="AP023356">
    <property type="protein sequence ID" value="BCJ46138.1"/>
    <property type="molecule type" value="Genomic_DNA"/>
</dbReference>